<evidence type="ECO:0000313" key="3">
    <source>
        <dbReference type="Proteomes" id="UP001221898"/>
    </source>
</evidence>
<dbReference type="Proteomes" id="UP001221898">
    <property type="component" value="Unassembled WGS sequence"/>
</dbReference>
<protein>
    <submittedName>
        <fullName evidence="2">Uncharacterized protein</fullName>
    </submittedName>
</protein>
<dbReference type="InterPro" id="IPR051075">
    <property type="entry name" value="SCF_subunit_WD-repeat"/>
</dbReference>
<keyword evidence="3" id="KW-1185">Reference proteome</keyword>
<dbReference type="PANTHER" id="PTHR19872:SF7">
    <property type="entry name" value="F-BOX AND WD REPEAT DOMAIN CONTAINING PROTEIN 10B-RELATED"/>
    <property type="match status" value="1"/>
</dbReference>
<sequence>MNKLYDTTQWLSRAGRASKLRFLIGILVRCDSVDILENTHKIVQVTLGKDFTYARSRQKPRVPDDLTTWSSDRAMEGKPLGTEVPKTWDWFSGSKYWVKANYILGLLSLCDTELLRALGNLIGVLIEKERRAFLQHDSESHYSFSPEDHPELHLLFHAGPSFPMLDLPLDVRDPDSAEIPPDSHQNSAPSKDCGEDPCPLKEAPCAGSEQPSYRRGVEERRGGSAAGTWDPGDPALTVVAGSSVSLSGSAVTGTSFGAFLSTWPRGLWAFLTRPRFSAASLCPGIGIS</sequence>
<evidence type="ECO:0000313" key="2">
    <source>
        <dbReference type="EMBL" id="KAJ8390696.1"/>
    </source>
</evidence>
<organism evidence="2 3">
    <name type="scientific">Aldrovandia affinis</name>
    <dbReference type="NCBI Taxonomy" id="143900"/>
    <lineage>
        <taxon>Eukaryota</taxon>
        <taxon>Metazoa</taxon>
        <taxon>Chordata</taxon>
        <taxon>Craniata</taxon>
        <taxon>Vertebrata</taxon>
        <taxon>Euteleostomi</taxon>
        <taxon>Actinopterygii</taxon>
        <taxon>Neopterygii</taxon>
        <taxon>Teleostei</taxon>
        <taxon>Notacanthiformes</taxon>
        <taxon>Halosauridae</taxon>
        <taxon>Aldrovandia</taxon>
    </lineage>
</organism>
<accession>A0AAD7RX98</accession>
<reference evidence="2" key="1">
    <citation type="journal article" date="2023" name="Science">
        <title>Genome structures resolve the early diversification of teleost fishes.</title>
        <authorList>
            <person name="Parey E."/>
            <person name="Louis A."/>
            <person name="Montfort J."/>
            <person name="Bouchez O."/>
            <person name="Roques C."/>
            <person name="Iampietro C."/>
            <person name="Lluch J."/>
            <person name="Castinel A."/>
            <person name="Donnadieu C."/>
            <person name="Desvignes T."/>
            <person name="Floi Bucao C."/>
            <person name="Jouanno E."/>
            <person name="Wen M."/>
            <person name="Mejri S."/>
            <person name="Dirks R."/>
            <person name="Jansen H."/>
            <person name="Henkel C."/>
            <person name="Chen W.J."/>
            <person name="Zahm M."/>
            <person name="Cabau C."/>
            <person name="Klopp C."/>
            <person name="Thompson A.W."/>
            <person name="Robinson-Rechavi M."/>
            <person name="Braasch I."/>
            <person name="Lecointre G."/>
            <person name="Bobe J."/>
            <person name="Postlethwait J.H."/>
            <person name="Berthelot C."/>
            <person name="Roest Crollius H."/>
            <person name="Guiguen Y."/>
        </authorList>
    </citation>
    <scope>NUCLEOTIDE SEQUENCE</scope>
    <source>
        <strain evidence="2">NC1722</strain>
    </source>
</reference>
<dbReference type="PANTHER" id="PTHR19872">
    <property type="entry name" value="UBIQUITIN LIGASE SPECIFICITY FACTOR/HREP PROTEIN"/>
    <property type="match status" value="1"/>
</dbReference>
<comment type="caution">
    <text evidence="2">The sequence shown here is derived from an EMBL/GenBank/DDBJ whole genome shotgun (WGS) entry which is preliminary data.</text>
</comment>
<dbReference type="AlphaFoldDB" id="A0AAD7RX98"/>
<proteinExistence type="predicted"/>
<name>A0AAD7RX98_9TELE</name>
<feature type="region of interest" description="Disordered" evidence="1">
    <location>
        <begin position="167"/>
        <end position="234"/>
    </location>
</feature>
<dbReference type="EMBL" id="JAINUG010000166">
    <property type="protein sequence ID" value="KAJ8390696.1"/>
    <property type="molecule type" value="Genomic_DNA"/>
</dbReference>
<evidence type="ECO:0000256" key="1">
    <source>
        <dbReference type="SAM" id="MobiDB-lite"/>
    </source>
</evidence>
<gene>
    <name evidence="2" type="ORF">AAFF_G00100760</name>
</gene>